<evidence type="ECO:0000313" key="2">
    <source>
        <dbReference type="Proteomes" id="UP000747542"/>
    </source>
</evidence>
<evidence type="ECO:0000313" key="1">
    <source>
        <dbReference type="EMBL" id="KAG7168478.1"/>
    </source>
</evidence>
<accession>A0A8J5K8H3</accession>
<protein>
    <submittedName>
        <fullName evidence="1">Uncharacterized protein</fullName>
    </submittedName>
</protein>
<dbReference type="Proteomes" id="UP000747542">
    <property type="component" value="Unassembled WGS sequence"/>
</dbReference>
<dbReference type="EMBL" id="JAHLQT010020073">
    <property type="protein sequence ID" value="KAG7168478.1"/>
    <property type="molecule type" value="Genomic_DNA"/>
</dbReference>
<comment type="caution">
    <text evidence="1">The sequence shown here is derived from an EMBL/GenBank/DDBJ whole genome shotgun (WGS) entry which is preliminary data.</text>
</comment>
<feature type="non-terminal residue" evidence="1">
    <location>
        <position position="1"/>
    </location>
</feature>
<gene>
    <name evidence="1" type="ORF">Hamer_G002546</name>
</gene>
<sequence length="425" mass="47303">ATIPSSEVEPVHCGDGVEAQAVRIHLANNSLVLYNIHKPPPKRLEAGELLTQATQELKIREDKWLEWCATFNAQTSLSELWRKLRIATGKLPRAPAHPQPLYEANRLAEHFAERSSSAQLPPEIRLHLQQSDMQLNKLTLQTVCLLKKKSEGPGKQAKTPLLAVMLSTHYGQQANSRHLRKEQTLFLFPNLMILRISDQYHKQHASAKPPKGWSLHDSSGKLDNFSTIFLDSPKVSALHTVWPLSWDKLAIVVFLDLENAFELANAQAIVTTLARKGFKGCLLVWIVDYLQNRTARVTSDPVNRLKLKDIILSKGPDTMSPDYSTPAPWESPPAVFNILQTGTRTADCSPHELRQVAERNTKALTPHNSTVRFCRDHSTKAGAAFTIEGGNTSLWRTSVGCSTLQVERAAILGALRHASINSQQG</sequence>
<keyword evidence="2" id="KW-1185">Reference proteome</keyword>
<reference evidence="1" key="1">
    <citation type="journal article" date="2021" name="Sci. Adv.">
        <title>The American lobster genome reveals insights on longevity, neural, and immune adaptations.</title>
        <authorList>
            <person name="Polinski J.M."/>
            <person name="Zimin A.V."/>
            <person name="Clark K.F."/>
            <person name="Kohn A.B."/>
            <person name="Sadowski N."/>
            <person name="Timp W."/>
            <person name="Ptitsyn A."/>
            <person name="Khanna P."/>
            <person name="Romanova D.Y."/>
            <person name="Williams P."/>
            <person name="Greenwood S.J."/>
            <person name="Moroz L.L."/>
            <person name="Walt D.R."/>
            <person name="Bodnar A.G."/>
        </authorList>
    </citation>
    <scope>NUCLEOTIDE SEQUENCE</scope>
    <source>
        <strain evidence="1">GMGI-L3</strain>
    </source>
</reference>
<name>A0A8J5K8H3_HOMAM</name>
<proteinExistence type="predicted"/>
<feature type="non-terminal residue" evidence="1">
    <location>
        <position position="425"/>
    </location>
</feature>
<dbReference type="AlphaFoldDB" id="A0A8J5K8H3"/>
<organism evidence="1 2">
    <name type="scientific">Homarus americanus</name>
    <name type="common">American lobster</name>
    <dbReference type="NCBI Taxonomy" id="6706"/>
    <lineage>
        <taxon>Eukaryota</taxon>
        <taxon>Metazoa</taxon>
        <taxon>Ecdysozoa</taxon>
        <taxon>Arthropoda</taxon>
        <taxon>Crustacea</taxon>
        <taxon>Multicrustacea</taxon>
        <taxon>Malacostraca</taxon>
        <taxon>Eumalacostraca</taxon>
        <taxon>Eucarida</taxon>
        <taxon>Decapoda</taxon>
        <taxon>Pleocyemata</taxon>
        <taxon>Astacidea</taxon>
        <taxon>Nephropoidea</taxon>
        <taxon>Nephropidae</taxon>
        <taxon>Homarus</taxon>
    </lineage>
</organism>